<dbReference type="Pfam" id="PF12150">
    <property type="entry name" value="MFP2b"/>
    <property type="match status" value="1"/>
</dbReference>
<dbReference type="WBParaSite" id="Minc3s00103g04614">
    <property type="protein sequence ID" value="Minc3s00103g04614"/>
    <property type="gene ID" value="Minc3s00103g04614"/>
</dbReference>
<protein>
    <submittedName>
        <fullName evidence="2">Uncharacterized protein</fullName>
    </submittedName>
</protein>
<evidence type="ECO:0000313" key="1">
    <source>
        <dbReference type="Proteomes" id="UP000887563"/>
    </source>
</evidence>
<organism evidence="1 2">
    <name type="scientific">Meloidogyne incognita</name>
    <name type="common">Southern root-knot nematode worm</name>
    <name type="synonym">Oxyuris incognita</name>
    <dbReference type="NCBI Taxonomy" id="6306"/>
    <lineage>
        <taxon>Eukaryota</taxon>
        <taxon>Metazoa</taxon>
        <taxon>Ecdysozoa</taxon>
        <taxon>Nematoda</taxon>
        <taxon>Chromadorea</taxon>
        <taxon>Rhabditida</taxon>
        <taxon>Tylenchina</taxon>
        <taxon>Tylenchomorpha</taxon>
        <taxon>Tylenchoidea</taxon>
        <taxon>Meloidogynidae</taxon>
        <taxon>Meloidogyninae</taxon>
        <taxon>Meloidogyne</taxon>
        <taxon>Meloidogyne incognita group</taxon>
    </lineage>
</organism>
<keyword evidence="1" id="KW-1185">Reference proteome</keyword>
<dbReference type="AlphaFoldDB" id="A0A914KV77"/>
<name>A0A914KV77_MELIC</name>
<reference evidence="2" key="1">
    <citation type="submission" date="2022-11" db="UniProtKB">
        <authorList>
            <consortium name="WormBaseParasite"/>
        </authorList>
    </citation>
    <scope>IDENTIFICATION</scope>
</reference>
<accession>A0A914KV77</accession>
<evidence type="ECO:0000313" key="2">
    <source>
        <dbReference type="WBParaSite" id="Minc3s00103g04614"/>
    </source>
</evidence>
<dbReference type="SUPFAM" id="SSF141739">
    <property type="entry name" value="MFPT repeat-like"/>
    <property type="match status" value="1"/>
</dbReference>
<sequence length="134" mass="15334">AFTDNIGSIQVLVDLPEQVRGYDYLWRPWSDAAVYDKNSRVYYPVHVDHVKGNNLAMHANSTEWQGGTRQSGHSQRACIGCRRWQGRALRGTSCPQILGAVSQTEARTEVRRVMWAMIETHRIVICIFPKMFVI</sequence>
<dbReference type="InterPro" id="IPR021010">
    <property type="entry name" value="Cytosolic_motility_protein"/>
</dbReference>
<dbReference type="Proteomes" id="UP000887563">
    <property type="component" value="Unplaced"/>
</dbReference>
<proteinExistence type="predicted"/>